<evidence type="ECO:0000313" key="3">
    <source>
        <dbReference type="Proteomes" id="UP000245720"/>
    </source>
</evidence>
<reference evidence="2 3" key="1">
    <citation type="submission" date="2018-05" db="EMBL/GenBank/DDBJ databases">
        <title>The Hungate 1000. A catalogue of reference genomes from the rumen microbiome.</title>
        <authorList>
            <person name="Kelly W."/>
        </authorList>
    </citation>
    <scope>NUCLEOTIDE SEQUENCE [LARGE SCALE GENOMIC DNA]</scope>
    <source>
        <strain evidence="2 3">SAb67</strain>
    </source>
</reference>
<accession>A0A315XXJ4</accession>
<evidence type="ECO:0008006" key="4">
    <source>
        <dbReference type="Google" id="ProtNLM"/>
    </source>
</evidence>
<sequence length="223" mass="24385">MVNATVSNKDKNVEKVNTLGKVSGIMLNIALTALIIGMVTCIVMSIYFCTLPKDAVALKGDFKGSVTVSHELPEKFIVINEEDVEVGKEGRQLKYSVTENRDEDNNKVYDISFLLDKLTGTELKLVAAGAMALIALSLLILSIIVIFGKKLAKALATCDSPFEDNVLKKMKSFGFSLIPWALYKLIVGNLGGITTVIFVLIVLLFISVFNYGAKLQRESDETL</sequence>
<evidence type="ECO:0000313" key="2">
    <source>
        <dbReference type="EMBL" id="PWJ11496.1"/>
    </source>
</evidence>
<dbReference type="EMBL" id="QGDI01000009">
    <property type="protein sequence ID" value="PWJ11496.1"/>
    <property type="molecule type" value="Genomic_DNA"/>
</dbReference>
<keyword evidence="1" id="KW-1133">Transmembrane helix</keyword>
<feature type="transmembrane region" description="Helical" evidence="1">
    <location>
        <begin position="185"/>
        <end position="209"/>
    </location>
</feature>
<evidence type="ECO:0000256" key="1">
    <source>
        <dbReference type="SAM" id="Phobius"/>
    </source>
</evidence>
<dbReference type="RefSeq" id="WP_109727010.1">
    <property type="nucleotide sequence ID" value="NZ_CACVSX010000044.1"/>
</dbReference>
<dbReference type="Proteomes" id="UP000245720">
    <property type="component" value="Unassembled WGS sequence"/>
</dbReference>
<comment type="caution">
    <text evidence="2">The sequence shown here is derived from an EMBL/GenBank/DDBJ whole genome shotgun (WGS) entry which is preliminary data.</text>
</comment>
<keyword evidence="1" id="KW-0472">Membrane</keyword>
<gene>
    <name evidence="2" type="ORF">IE37_02259</name>
</gene>
<proteinExistence type="predicted"/>
<feature type="transmembrane region" description="Helical" evidence="1">
    <location>
        <begin position="25"/>
        <end position="49"/>
    </location>
</feature>
<dbReference type="OrthoDB" id="2003118at2"/>
<dbReference type="AlphaFoldDB" id="A0A315XXJ4"/>
<keyword evidence="1" id="KW-0812">Transmembrane</keyword>
<feature type="transmembrane region" description="Helical" evidence="1">
    <location>
        <begin position="125"/>
        <end position="147"/>
    </location>
</feature>
<name>A0A315XXJ4_RUMFL</name>
<organism evidence="2 3">
    <name type="scientific">Ruminococcus flavefaciens</name>
    <dbReference type="NCBI Taxonomy" id="1265"/>
    <lineage>
        <taxon>Bacteria</taxon>
        <taxon>Bacillati</taxon>
        <taxon>Bacillota</taxon>
        <taxon>Clostridia</taxon>
        <taxon>Eubacteriales</taxon>
        <taxon>Oscillospiraceae</taxon>
        <taxon>Ruminococcus</taxon>
    </lineage>
</organism>
<protein>
    <recommendedName>
        <fullName evidence="4">DUF2975 domain-containing protein</fullName>
    </recommendedName>
</protein>